<gene>
    <name evidence="3" type="ORF">ACJ73_09287</name>
</gene>
<dbReference type="InterPro" id="IPR029058">
    <property type="entry name" value="AB_hydrolase_fold"/>
</dbReference>
<sequence>MASHPPGSCCTRGFKHEGTPSGETKKIGDIDTYFSHPPTSTMTTTTSSKPARAIIIFTDILGLADNAKFIADDFAARGYLVVVPDLFRGNALTMNEAMSGMDIMAWLKDYTTEAVDPIAAAAIKYVRETLGIKRVASVGYCFGAKYATRFMKEGGGLDVGYVAHPSFVAPEELQAIKGPYAISAAETDTIFPSNLRHESEEILAKVGFPWQINLFSGVEHGFAVRGDLSNKEIKFAKEQAFTQAATWFDVHL</sequence>
<dbReference type="AlphaFoldDB" id="A0A1J9P9W5"/>
<keyword evidence="4" id="KW-1185">Reference proteome</keyword>
<reference evidence="3 4" key="1">
    <citation type="submission" date="2015-08" db="EMBL/GenBank/DDBJ databases">
        <title>Emmonsia species relationships and genome sequence.</title>
        <authorList>
            <person name="Cuomo C.A."/>
            <person name="Schwartz I.S."/>
            <person name="Kenyon C."/>
            <person name="De Hoog G.S."/>
            <person name="Govender N.P."/>
            <person name="Botha A."/>
            <person name="Moreno L."/>
            <person name="De Vries M."/>
            <person name="Munoz J.F."/>
            <person name="Stielow J.B."/>
        </authorList>
    </citation>
    <scope>NUCLEOTIDE SEQUENCE [LARGE SCALE GENOMIC DNA]</scope>
    <source>
        <strain evidence="3 4">EI222</strain>
    </source>
</reference>
<feature type="compositionally biased region" description="Basic and acidic residues" evidence="1">
    <location>
        <begin position="14"/>
        <end position="29"/>
    </location>
</feature>
<dbReference type="PANTHER" id="PTHR17630:SF44">
    <property type="entry name" value="PROTEIN AIM2"/>
    <property type="match status" value="1"/>
</dbReference>
<dbReference type="VEuPathDB" id="FungiDB:ACJ73_09287"/>
<evidence type="ECO:0000256" key="1">
    <source>
        <dbReference type="SAM" id="MobiDB-lite"/>
    </source>
</evidence>
<dbReference type="PANTHER" id="PTHR17630">
    <property type="entry name" value="DIENELACTONE HYDROLASE"/>
    <property type="match status" value="1"/>
</dbReference>
<dbReference type="OrthoDB" id="17560at2759"/>
<dbReference type="SUPFAM" id="SSF53474">
    <property type="entry name" value="alpha/beta-Hydrolases"/>
    <property type="match status" value="1"/>
</dbReference>
<evidence type="ECO:0000259" key="2">
    <source>
        <dbReference type="Pfam" id="PF01738"/>
    </source>
</evidence>
<accession>A0A1J9P9W5</accession>
<protein>
    <recommendedName>
        <fullName evidence="2">Dienelactone hydrolase domain-containing protein</fullName>
    </recommendedName>
</protein>
<dbReference type="EMBL" id="LGTZ01002541">
    <property type="protein sequence ID" value="OJD12862.1"/>
    <property type="molecule type" value="Genomic_DNA"/>
</dbReference>
<evidence type="ECO:0000313" key="3">
    <source>
        <dbReference type="EMBL" id="OJD12862.1"/>
    </source>
</evidence>
<feature type="domain" description="Dienelactone hydrolase" evidence="2">
    <location>
        <begin position="45"/>
        <end position="250"/>
    </location>
</feature>
<dbReference type="GO" id="GO:0016787">
    <property type="term" value="F:hydrolase activity"/>
    <property type="evidence" value="ECO:0007669"/>
    <property type="project" value="InterPro"/>
</dbReference>
<dbReference type="Gene3D" id="3.40.50.1820">
    <property type="entry name" value="alpha/beta hydrolase"/>
    <property type="match status" value="1"/>
</dbReference>
<comment type="caution">
    <text evidence="3">The sequence shown here is derived from an EMBL/GenBank/DDBJ whole genome shotgun (WGS) entry which is preliminary data.</text>
</comment>
<feature type="region of interest" description="Disordered" evidence="1">
    <location>
        <begin position="1"/>
        <end position="29"/>
    </location>
</feature>
<evidence type="ECO:0000313" key="4">
    <source>
        <dbReference type="Proteomes" id="UP000242791"/>
    </source>
</evidence>
<name>A0A1J9P9W5_9EURO</name>
<organism evidence="3 4">
    <name type="scientific">Blastomyces percursus</name>
    <dbReference type="NCBI Taxonomy" id="1658174"/>
    <lineage>
        <taxon>Eukaryota</taxon>
        <taxon>Fungi</taxon>
        <taxon>Dikarya</taxon>
        <taxon>Ascomycota</taxon>
        <taxon>Pezizomycotina</taxon>
        <taxon>Eurotiomycetes</taxon>
        <taxon>Eurotiomycetidae</taxon>
        <taxon>Onygenales</taxon>
        <taxon>Ajellomycetaceae</taxon>
        <taxon>Blastomyces</taxon>
    </lineage>
</organism>
<dbReference type="Pfam" id="PF01738">
    <property type="entry name" value="DLH"/>
    <property type="match status" value="1"/>
</dbReference>
<dbReference type="STRING" id="1658174.A0A1J9P9W5"/>
<proteinExistence type="predicted"/>
<dbReference type="InterPro" id="IPR002925">
    <property type="entry name" value="Dienelactn_hydro"/>
</dbReference>
<dbReference type="Proteomes" id="UP000242791">
    <property type="component" value="Unassembled WGS sequence"/>
</dbReference>